<dbReference type="AlphaFoldDB" id="Q2J6E8"/>
<gene>
    <name evidence="7" type="ordered locus">Francci3_3794</name>
</gene>
<feature type="region of interest" description="Disordered" evidence="5">
    <location>
        <begin position="342"/>
        <end position="387"/>
    </location>
</feature>
<dbReference type="SUPFAM" id="SSF55781">
    <property type="entry name" value="GAF domain-like"/>
    <property type="match status" value="1"/>
</dbReference>
<evidence type="ECO:0000256" key="5">
    <source>
        <dbReference type="SAM" id="MobiDB-lite"/>
    </source>
</evidence>
<evidence type="ECO:0000256" key="4">
    <source>
        <dbReference type="ARBA" id="ARBA00023163"/>
    </source>
</evidence>
<evidence type="ECO:0000313" key="8">
    <source>
        <dbReference type="Proteomes" id="UP000001937"/>
    </source>
</evidence>
<dbReference type="SMART" id="SM01012">
    <property type="entry name" value="ANTAR"/>
    <property type="match status" value="1"/>
</dbReference>
<dbReference type="RefSeq" id="WP_011438168.1">
    <property type="nucleotide sequence ID" value="NC_007777.1"/>
</dbReference>
<dbReference type="PROSITE" id="PS50921">
    <property type="entry name" value="ANTAR"/>
    <property type="match status" value="1"/>
</dbReference>
<keyword evidence="4" id="KW-0804">Transcription</keyword>
<organism evidence="7 8">
    <name type="scientific">Frankia casuarinae (strain DSM 45818 / CECT 9043 / HFP020203 / CcI3)</name>
    <dbReference type="NCBI Taxonomy" id="106370"/>
    <lineage>
        <taxon>Bacteria</taxon>
        <taxon>Bacillati</taxon>
        <taxon>Actinomycetota</taxon>
        <taxon>Actinomycetes</taxon>
        <taxon>Frankiales</taxon>
        <taxon>Frankiaceae</taxon>
        <taxon>Frankia</taxon>
    </lineage>
</organism>
<sequence length="387" mass="39921">MSSAPSEQAWSTVDAALRAASALHRMETACFVVVSTTTASYLRVTGPSPGLDEGTHYPRGDSLVARVLDGTPATASGLDPTHAGSDTAEYRQLGIRSHVTMPVVRTDGRLVGLLVGLDRSKVIVSADILALLRGVADALAVTGDVPAPSPPTVSANGPRPPGGPPPPGPPATPRPPGRIPTPQTIARAARPGPPGRAGPDRPGPPSAAGGTGAGTGPRRTPSDMRLRRTPAGWVVEGPGAEIRPVGDLLSAMVLADLLAEDLAPPGRPRRPDRDLSEVEQLRLSVVQLEHALASRVIVEQAIGVLAERNHIRPREAFERLRRTARGMGRRVHDLARQVVDSVGDPRAVLPGELGGRGGNPPGGGPPAPGPGGGAPRPAPPRPTSTRR</sequence>
<dbReference type="STRING" id="106370.Francci3_3794"/>
<dbReference type="OrthoDB" id="3683444at2"/>
<feature type="compositionally biased region" description="Pro residues" evidence="5">
    <location>
        <begin position="158"/>
        <end position="179"/>
    </location>
</feature>
<keyword evidence="3" id="KW-0805">Transcription regulation</keyword>
<feature type="compositionally biased region" description="Pro residues" evidence="5">
    <location>
        <begin position="376"/>
        <end position="387"/>
    </location>
</feature>
<dbReference type="InterPro" id="IPR036388">
    <property type="entry name" value="WH-like_DNA-bd_sf"/>
</dbReference>
<evidence type="ECO:0000256" key="2">
    <source>
        <dbReference type="ARBA" id="ARBA00022777"/>
    </source>
</evidence>
<reference evidence="7 8" key="1">
    <citation type="journal article" date="2007" name="Genome Res.">
        <title>Genome characteristics of facultatively symbiotic Frankia sp. strains reflect host range and host plant biogeography.</title>
        <authorList>
            <person name="Normand P."/>
            <person name="Lapierre P."/>
            <person name="Tisa L.S."/>
            <person name="Gogarten J.P."/>
            <person name="Alloisio N."/>
            <person name="Bagnarol E."/>
            <person name="Bassi C.A."/>
            <person name="Berry A.M."/>
            <person name="Bickhart D.M."/>
            <person name="Choisne N."/>
            <person name="Couloux A."/>
            <person name="Cournoyer B."/>
            <person name="Cruveiller S."/>
            <person name="Daubin V."/>
            <person name="Demange N."/>
            <person name="Francino M.P."/>
            <person name="Goltsman E."/>
            <person name="Huang Y."/>
            <person name="Kopp O.R."/>
            <person name="Labarre L."/>
            <person name="Lapidus A."/>
            <person name="Lavire C."/>
            <person name="Marechal J."/>
            <person name="Martinez M."/>
            <person name="Mastronunzio J.E."/>
            <person name="Mullin B.C."/>
            <person name="Niemann J."/>
            <person name="Pujic P."/>
            <person name="Rawnsley T."/>
            <person name="Rouy Z."/>
            <person name="Schenowitz C."/>
            <person name="Sellstedt A."/>
            <person name="Tavares F."/>
            <person name="Tomkins J.P."/>
            <person name="Vallenet D."/>
            <person name="Valverde C."/>
            <person name="Wall L.G."/>
            <person name="Wang Y."/>
            <person name="Medigue C."/>
            <person name="Benson D.R."/>
        </authorList>
    </citation>
    <scope>NUCLEOTIDE SEQUENCE [LARGE SCALE GENOMIC DNA]</scope>
    <source>
        <strain evidence="8">DSM 45818 / CECT 9043 / CcI3</strain>
    </source>
</reference>
<dbReference type="InterPro" id="IPR029016">
    <property type="entry name" value="GAF-like_dom_sf"/>
</dbReference>
<dbReference type="GO" id="GO:0016301">
    <property type="term" value="F:kinase activity"/>
    <property type="evidence" value="ECO:0007669"/>
    <property type="project" value="UniProtKB-KW"/>
</dbReference>
<dbReference type="SUPFAM" id="SSF52172">
    <property type="entry name" value="CheY-like"/>
    <property type="match status" value="1"/>
</dbReference>
<dbReference type="InterPro" id="IPR005561">
    <property type="entry name" value="ANTAR"/>
</dbReference>
<feature type="region of interest" description="Disordered" evidence="5">
    <location>
        <begin position="144"/>
        <end position="231"/>
    </location>
</feature>
<dbReference type="GO" id="GO:0003723">
    <property type="term" value="F:RNA binding"/>
    <property type="evidence" value="ECO:0007669"/>
    <property type="project" value="InterPro"/>
</dbReference>
<evidence type="ECO:0000256" key="3">
    <source>
        <dbReference type="ARBA" id="ARBA00023015"/>
    </source>
</evidence>
<dbReference type="Pfam" id="PF13185">
    <property type="entry name" value="GAF_2"/>
    <property type="match status" value="1"/>
</dbReference>
<dbReference type="Proteomes" id="UP000001937">
    <property type="component" value="Chromosome"/>
</dbReference>
<proteinExistence type="predicted"/>
<dbReference type="HOGENOM" id="CLU_033412_0_0_11"/>
<dbReference type="InterPro" id="IPR011006">
    <property type="entry name" value="CheY-like_superfamily"/>
</dbReference>
<dbReference type="eggNOG" id="COG3707">
    <property type="taxonomic scope" value="Bacteria"/>
</dbReference>
<dbReference type="Pfam" id="PF03861">
    <property type="entry name" value="ANTAR"/>
    <property type="match status" value="1"/>
</dbReference>
<keyword evidence="8" id="KW-1185">Reference proteome</keyword>
<evidence type="ECO:0000259" key="6">
    <source>
        <dbReference type="PROSITE" id="PS50921"/>
    </source>
</evidence>
<protein>
    <submittedName>
        <fullName evidence="7">Response regulator receiver and ANTAR domain protein</fullName>
    </submittedName>
</protein>
<name>Q2J6E8_FRACC</name>
<dbReference type="KEGG" id="fra:Francci3_3794"/>
<dbReference type="Gene3D" id="1.10.10.10">
    <property type="entry name" value="Winged helix-like DNA-binding domain superfamily/Winged helix DNA-binding domain"/>
    <property type="match status" value="1"/>
</dbReference>
<accession>Q2J6E8</accession>
<dbReference type="EMBL" id="CP000249">
    <property type="protein sequence ID" value="ABD13144.1"/>
    <property type="molecule type" value="Genomic_DNA"/>
</dbReference>
<dbReference type="Gene3D" id="3.30.450.40">
    <property type="match status" value="1"/>
</dbReference>
<feature type="domain" description="ANTAR" evidence="6">
    <location>
        <begin position="278"/>
        <end position="339"/>
    </location>
</feature>
<evidence type="ECO:0000313" key="7">
    <source>
        <dbReference type="EMBL" id="ABD13144.1"/>
    </source>
</evidence>
<feature type="compositionally biased region" description="Gly residues" evidence="5">
    <location>
        <begin position="352"/>
        <end position="361"/>
    </location>
</feature>
<evidence type="ECO:0000256" key="1">
    <source>
        <dbReference type="ARBA" id="ARBA00022679"/>
    </source>
</evidence>
<feature type="compositionally biased region" description="Pro residues" evidence="5">
    <location>
        <begin position="191"/>
        <end position="205"/>
    </location>
</feature>
<keyword evidence="1" id="KW-0808">Transferase</keyword>
<feature type="compositionally biased region" description="Low complexity" evidence="5">
    <location>
        <begin position="180"/>
        <end position="190"/>
    </location>
</feature>
<dbReference type="InterPro" id="IPR003018">
    <property type="entry name" value="GAF"/>
</dbReference>
<keyword evidence="2" id="KW-0418">Kinase</keyword>